<evidence type="ECO:0000259" key="2">
    <source>
        <dbReference type="Pfam" id="PF06985"/>
    </source>
</evidence>
<feature type="region of interest" description="Disordered" evidence="1">
    <location>
        <begin position="974"/>
        <end position="1038"/>
    </location>
</feature>
<keyword evidence="4" id="KW-1185">Reference proteome</keyword>
<sequence>MAKLLRQDILAKTPNPQDESPLYAKLPGEVRDNIFSYVLTDHPDPTPTKKFKENTCYTRPSYLAAQSTDTRLLRTCRAIYRETWFKPFVLREHTEWATSEDRAPPPGKAPPRLRPMVAEISKSLGTDNVEIERLRVFAQMYRLEENGLQDILRAPHLAPRTITLTIRHTDWWYWEEDEPLHFDGNWIEGVSQVLTPSTTQFCIELESLERKKDQVDKIAKQMVDAWFFKRPDGVVLYADTSEANRNVSRWSGSSTWHGQRWTRDETEPNKLDYYIVSITFRPLISIERSGGSVSERVIKEVQDPHDLGRPKLLLPDNQERITTEYPCELVSDSDEDDGYSGMPQPESDNDEWYAEMEEIYGNGRFMQGLPTHEILSKLIQPEPSTTISKPPYALLFEDASAYPPYAILSHCWYSSELELTFKDFEDLSQHTSKPGYSKIVSACHAAVAQGYEWLWADSVCINEEDAVEKEETMKKIYSMFLKAGICLLYLSEIPNANIKDDEKEVLSSAVRKNRWVSRAWTYKALIPPHKSVFYAADWSQLDPKFQAEINTDIHGDNQYDESREDREHSHSPSKGSTGARPLSSLPSISSTQSVDDEGSSVLENHNQPPRKPYRKKIENAFFRLGNMIGAPAQDFITEPKVKRADNVDLPMIPGEEYRNPMSGVSAIGIEKDQQERATLFNSGRNLIINQSSSDISESINSFAYRRGLSGDDDVKRGPSDPQANSQSVVRILILDNDHTVGNTLSRLLKRLITAQVTVDSGYVVNLKGSGYDIVFARGVGSPLLYMPPNYSHRGAVRILENHFPMPIPSSSIPTTVIFEIDGEYQVICESQKQHYLTELTSEALRVEKVYEKDFMLMFGVAFSDGSVDWPQMSSSNLGSHTSPQEPVAQDQPSGHPNIPIVYITDSGFFDRQQAIDHLANRHHVLLRPTMEGGPADSYPLESGPINTQSPHEYVIVQSEAITDSPCSSTFDLTVQSHETRPSTVPASLPHKPQNTKGALDSLQTTECQAGEEGSKLSSHRREEQNHWSPSKSENNRAECDTATTYSFDTLSDDPKFVYFQAFIDQLAEDVRAAADGITLQNVGQGFLDQTLRDFAWKLHEESTNPFQLETSVIIHRKRRNIVDLLDFQVPALEEAESVSGHSLGDSEAENGKETSTIPFKKAEEMIVDWIDDVKAGEPNDLSQMPQYRRFIQGSEAYRWLLTKISQQSRLSCEEPSLMDKIGNTIRNKLKESIPHHRMSRKKESLGFEMTYSLGLDVIGMMKRSGISSSFGKALPNILCFTGKWDEAQATSVAEYMDQTWPHSGGAIISLLQDLLSDQESFFSRFDPVPLKTLHSGTWTKPSWPETTRGKYSTHCILTGTMKEGRSTNVRYEISAKGGYYAVSEVGEQIAWLASVFKVHKYTGFRTIMPQITNFSAKAFNNSSGSTTAVMGQCSFSFSARPETADNPNQGFCWERLFSSLNIIRGYPILRRSVPKSGLEVSLPYAASIVGSSEVVQWDKRLVIKGFNMLMVATQVTDDFVVWHLLVNEEFGERISYIDPRLDHIDVRFSEEMSLRHMEGKRHIVGWCTKATDLCGRHTANLEIKPGGLPKASPSIVIDKLYIEGGSPVTAGLMLDINKKAQPFWLQREMDYPSLLNWVKLQPVVFYDVEERRAWLVDGASALLHLVRISLHMDINDPESAYDWVYDPSKLKDHWPGVGSRQAALQTLKNWENRALNVYVVGKHVDPNGVPVTKYSTFEERVKRILHSIEKLIDRQAQAASQDGIKISQTLDPRRDVVGFDIVDIIDPTVHIYPRIQHLNSWGHGWIDLIPTIGITALFGRGFGDLIRADEPDLICPSWRSVPVGKDYLAASISTMQMLHEKRLLRMEPGLMGGELTKKITWVAAKEASLHCKCVKRQGNNDAQTAEAECNHNPVQFLAKRWWSRTIPHGLKPVQLGTLDPGGAVIFGHTVLGLRAGDRSTSRQADDDGAASTTSGEQAHDASATGSIVSQTTSITVPSVGHSSQEAGRAQESLDGTSNATGEGKRKRWSKFKDWVKR</sequence>
<dbReference type="PANTHER" id="PTHR10622">
    <property type="entry name" value="HET DOMAIN-CONTAINING PROTEIN"/>
    <property type="match status" value="1"/>
</dbReference>
<evidence type="ECO:0000256" key="1">
    <source>
        <dbReference type="SAM" id="MobiDB-lite"/>
    </source>
</evidence>
<dbReference type="InterPro" id="IPR010730">
    <property type="entry name" value="HET"/>
</dbReference>
<feature type="compositionally biased region" description="Basic and acidic residues" evidence="1">
    <location>
        <begin position="555"/>
        <end position="570"/>
    </location>
</feature>
<feature type="region of interest" description="Disordered" evidence="1">
    <location>
        <begin position="1957"/>
        <end position="2037"/>
    </location>
</feature>
<feature type="compositionally biased region" description="Polar residues" evidence="1">
    <location>
        <begin position="873"/>
        <end position="894"/>
    </location>
</feature>
<name>A0A8H5IYN6_9HYPO</name>
<feature type="region of interest" description="Disordered" evidence="1">
    <location>
        <begin position="1"/>
        <end position="23"/>
    </location>
</feature>
<feature type="region of interest" description="Disordered" evidence="1">
    <location>
        <begin position="555"/>
        <end position="613"/>
    </location>
</feature>
<comment type="caution">
    <text evidence="3">The sequence shown here is derived from an EMBL/GenBank/DDBJ whole genome shotgun (WGS) entry which is preliminary data.</text>
</comment>
<feature type="compositionally biased region" description="Polar residues" evidence="1">
    <location>
        <begin position="974"/>
        <end position="985"/>
    </location>
</feature>
<accession>A0A8H5IYN6</accession>
<feature type="domain" description="Heterokaryon incompatibility" evidence="2">
    <location>
        <begin position="405"/>
        <end position="493"/>
    </location>
</feature>
<dbReference type="Pfam" id="PF06985">
    <property type="entry name" value="HET"/>
    <property type="match status" value="1"/>
</dbReference>
<dbReference type="PANTHER" id="PTHR10622:SF10">
    <property type="entry name" value="HET DOMAIN-CONTAINING PROTEIN"/>
    <property type="match status" value="1"/>
</dbReference>
<dbReference type="Proteomes" id="UP000522262">
    <property type="component" value="Unassembled WGS sequence"/>
</dbReference>
<feature type="compositionally biased region" description="Polar residues" evidence="1">
    <location>
        <begin position="992"/>
        <end position="1007"/>
    </location>
</feature>
<protein>
    <recommendedName>
        <fullName evidence="2">Heterokaryon incompatibility domain-containing protein</fullName>
    </recommendedName>
</protein>
<evidence type="ECO:0000313" key="4">
    <source>
        <dbReference type="Proteomes" id="UP000522262"/>
    </source>
</evidence>
<feature type="compositionally biased region" description="Polar residues" evidence="1">
    <location>
        <begin position="1983"/>
        <end position="2005"/>
    </location>
</feature>
<evidence type="ECO:0000313" key="3">
    <source>
        <dbReference type="EMBL" id="KAF5545730.1"/>
    </source>
</evidence>
<feature type="compositionally biased region" description="Low complexity" evidence="1">
    <location>
        <begin position="581"/>
        <end position="590"/>
    </location>
</feature>
<organism evidence="3 4">
    <name type="scientific">Fusarium mexicanum</name>
    <dbReference type="NCBI Taxonomy" id="751941"/>
    <lineage>
        <taxon>Eukaryota</taxon>
        <taxon>Fungi</taxon>
        <taxon>Dikarya</taxon>
        <taxon>Ascomycota</taxon>
        <taxon>Pezizomycotina</taxon>
        <taxon>Sordariomycetes</taxon>
        <taxon>Hypocreomycetidae</taxon>
        <taxon>Hypocreales</taxon>
        <taxon>Nectriaceae</taxon>
        <taxon>Fusarium</taxon>
        <taxon>Fusarium fujikuroi species complex</taxon>
    </lineage>
</organism>
<feature type="region of interest" description="Disordered" evidence="1">
    <location>
        <begin position="873"/>
        <end position="896"/>
    </location>
</feature>
<proteinExistence type="predicted"/>
<gene>
    <name evidence="3" type="ORF">FMEXI_5914</name>
</gene>
<reference evidence="3 4" key="1">
    <citation type="submission" date="2020-05" db="EMBL/GenBank/DDBJ databases">
        <title>Identification and distribution of gene clusters putatively required for synthesis of sphingolipid metabolism inhibitors in phylogenetically diverse species of the filamentous fungus Fusarium.</title>
        <authorList>
            <person name="Kim H.-S."/>
            <person name="Busman M."/>
            <person name="Brown D.W."/>
            <person name="Divon H."/>
            <person name="Uhlig S."/>
            <person name="Proctor R.H."/>
        </authorList>
    </citation>
    <scope>NUCLEOTIDE SEQUENCE [LARGE SCALE GENOMIC DNA]</scope>
    <source>
        <strain evidence="3 4">NRRL 53147</strain>
    </source>
</reference>
<dbReference type="EMBL" id="JAAOAM010000123">
    <property type="protein sequence ID" value="KAF5545730.1"/>
    <property type="molecule type" value="Genomic_DNA"/>
</dbReference>